<dbReference type="PANTHER" id="PTHR36710:SF1">
    <property type="entry name" value="F14J9.2 PROTEIN"/>
    <property type="match status" value="1"/>
</dbReference>
<keyword evidence="1 4" id="KW-0732">Signal</keyword>
<evidence type="ECO:0000259" key="5">
    <source>
        <dbReference type="SMART" id="SM00856"/>
    </source>
</evidence>
<dbReference type="Gene3D" id="1.20.140.40">
    <property type="entry name" value="Invertase/pectin methylesterase inhibitor family protein"/>
    <property type="match status" value="1"/>
</dbReference>
<comment type="similarity">
    <text evidence="3">Belongs to the PMEI family.</text>
</comment>
<dbReference type="SMART" id="SM00856">
    <property type="entry name" value="PMEI"/>
    <property type="match status" value="1"/>
</dbReference>
<evidence type="ECO:0000256" key="1">
    <source>
        <dbReference type="ARBA" id="ARBA00022729"/>
    </source>
</evidence>
<dbReference type="SUPFAM" id="SSF101148">
    <property type="entry name" value="Plant invertase/pectin methylesterase inhibitor"/>
    <property type="match status" value="1"/>
</dbReference>
<dbReference type="InterPro" id="IPR052421">
    <property type="entry name" value="PCW_Enzyme_Inhibitor"/>
</dbReference>
<evidence type="ECO:0000313" key="6">
    <source>
        <dbReference type="EMBL" id="KAH6835098.1"/>
    </source>
</evidence>
<evidence type="ECO:0000256" key="3">
    <source>
        <dbReference type="ARBA" id="ARBA00038471"/>
    </source>
</evidence>
<dbReference type="CDD" id="cd15797">
    <property type="entry name" value="PMEI"/>
    <property type="match status" value="1"/>
</dbReference>
<dbReference type="InterPro" id="IPR035513">
    <property type="entry name" value="Invertase/methylesterase_inhib"/>
</dbReference>
<dbReference type="PANTHER" id="PTHR36710">
    <property type="entry name" value="PECTINESTERASE INHIBITOR-LIKE"/>
    <property type="match status" value="1"/>
</dbReference>
<evidence type="ECO:0000256" key="4">
    <source>
        <dbReference type="SAM" id="SignalP"/>
    </source>
</evidence>
<feature type="signal peptide" evidence="4">
    <location>
        <begin position="1"/>
        <end position="24"/>
    </location>
</feature>
<sequence length="309" mass="35318">MSCTLCFLVSVVVLFLSISPSVSVDRIDPATQSRINHVCQKSYDYYLCRDIFNNNLHSNVTDFKGLTQIALSRTLIYTSDTFIFIKRSESSETNTTQRDLYKICDAGYGLLLNQFQEASLEFAKNDIRSMLFDISNCERFVNDCESVLGFKVPALHDKNYHTKVLVKMSNVSVPQDMSESDFDLHTITFGPISKNYIKCDPIKLELLFLVPQFKRLFDGLTESCLHVTHRFLRYHPINELDFFLKSIGLNCDKNGIARDVLPKNSFFISDWGCFYVVLLLGKVGFMNLDDGLALPSMINEFLQIEPPID</sequence>
<keyword evidence="2" id="KW-1015">Disulfide bond</keyword>
<dbReference type="InterPro" id="IPR006501">
    <property type="entry name" value="Pectinesterase_inhib_dom"/>
</dbReference>
<keyword evidence="7" id="KW-1185">Reference proteome</keyword>
<dbReference type="EMBL" id="SDAM02000040">
    <property type="protein sequence ID" value="KAH6835098.1"/>
    <property type="molecule type" value="Genomic_DNA"/>
</dbReference>
<dbReference type="InterPro" id="IPR034086">
    <property type="entry name" value="PMEI_plant"/>
</dbReference>
<reference evidence="6 7" key="1">
    <citation type="journal article" date="2021" name="Nat. Commun.">
        <title>Incipient diploidization of the medicinal plant Perilla within 10,000 years.</title>
        <authorList>
            <person name="Zhang Y."/>
            <person name="Shen Q."/>
            <person name="Leng L."/>
            <person name="Zhang D."/>
            <person name="Chen S."/>
            <person name="Shi Y."/>
            <person name="Ning Z."/>
            <person name="Chen S."/>
        </authorList>
    </citation>
    <scope>NUCLEOTIDE SEQUENCE [LARGE SCALE GENOMIC DNA]</scope>
    <source>
        <strain evidence="7">cv. PC099</strain>
    </source>
</reference>
<protein>
    <recommendedName>
        <fullName evidence="5">Pectinesterase inhibitor domain-containing protein</fullName>
    </recommendedName>
</protein>
<name>A0AAD4JL53_PERFH</name>
<dbReference type="NCBIfam" id="TIGR01614">
    <property type="entry name" value="PME_inhib"/>
    <property type="match status" value="1"/>
</dbReference>
<dbReference type="AlphaFoldDB" id="A0AAD4JL53"/>
<feature type="domain" description="Pectinesterase inhibitor" evidence="5">
    <location>
        <begin position="30"/>
        <end position="177"/>
    </location>
</feature>
<gene>
    <name evidence="6" type="ORF">C2S53_012613</name>
</gene>
<proteinExistence type="inferred from homology"/>
<evidence type="ECO:0000256" key="2">
    <source>
        <dbReference type="ARBA" id="ARBA00023157"/>
    </source>
</evidence>
<comment type="caution">
    <text evidence="6">The sequence shown here is derived from an EMBL/GenBank/DDBJ whole genome shotgun (WGS) entry which is preliminary data.</text>
</comment>
<feature type="chain" id="PRO_5041927169" description="Pectinesterase inhibitor domain-containing protein" evidence="4">
    <location>
        <begin position="25"/>
        <end position="309"/>
    </location>
</feature>
<dbReference type="Proteomes" id="UP001190926">
    <property type="component" value="Unassembled WGS sequence"/>
</dbReference>
<accession>A0AAD4JL53</accession>
<organism evidence="6 7">
    <name type="scientific">Perilla frutescens var. hirtella</name>
    <name type="common">Perilla citriodora</name>
    <name type="synonym">Perilla setoyensis</name>
    <dbReference type="NCBI Taxonomy" id="608512"/>
    <lineage>
        <taxon>Eukaryota</taxon>
        <taxon>Viridiplantae</taxon>
        <taxon>Streptophyta</taxon>
        <taxon>Embryophyta</taxon>
        <taxon>Tracheophyta</taxon>
        <taxon>Spermatophyta</taxon>
        <taxon>Magnoliopsida</taxon>
        <taxon>eudicotyledons</taxon>
        <taxon>Gunneridae</taxon>
        <taxon>Pentapetalae</taxon>
        <taxon>asterids</taxon>
        <taxon>lamiids</taxon>
        <taxon>Lamiales</taxon>
        <taxon>Lamiaceae</taxon>
        <taxon>Nepetoideae</taxon>
        <taxon>Elsholtzieae</taxon>
        <taxon>Perilla</taxon>
    </lineage>
</organism>
<dbReference type="GO" id="GO:0046910">
    <property type="term" value="F:pectinesterase inhibitor activity"/>
    <property type="evidence" value="ECO:0007669"/>
    <property type="project" value="InterPro"/>
</dbReference>
<evidence type="ECO:0000313" key="7">
    <source>
        <dbReference type="Proteomes" id="UP001190926"/>
    </source>
</evidence>